<feature type="compositionally biased region" description="Low complexity" evidence="1">
    <location>
        <begin position="61"/>
        <end position="71"/>
    </location>
</feature>
<feature type="compositionally biased region" description="Basic and acidic residues" evidence="1">
    <location>
        <begin position="41"/>
        <end position="58"/>
    </location>
</feature>
<dbReference type="InParanoid" id="A0A0C2SVJ7"/>
<gene>
    <name evidence="2" type="ORF">M378DRAFT_159273</name>
</gene>
<evidence type="ECO:0000313" key="3">
    <source>
        <dbReference type="Proteomes" id="UP000054549"/>
    </source>
</evidence>
<reference evidence="2 3" key="1">
    <citation type="submission" date="2014-04" db="EMBL/GenBank/DDBJ databases">
        <title>Evolutionary Origins and Diversification of the Mycorrhizal Mutualists.</title>
        <authorList>
            <consortium name="DOE Joint Genome Institute"/>
            <consortium name="Mycorrhizal Genomics Consortium"/>
            <person name="Kohler A."/>
            <person name="Kuo A."/>
            <person name="Nagy L.G."/>
            <person name="Floudas D."/>
            <person name="Copeland A."/>
            <person name="Barry K.W."/>
            <person name="Cichocki N."/>
            <person name="Veneault-Fourrey C."/>
            <person name="LaButti K."/>
            <person name="Lindquist E.A."/>
            <person name="Lipzen A."/>
            <person name="Lundell T."/>
            <person name="Morin E."/>
            <person name="Murat C."/>
            <person name="Riley R."/>
            <person name="Ohm R."/>
            <person name="Sun H."/>
            <person name="Tunlid A."/>
            <person name="Henrissat B."/>
            <person name="Grigoriev I.V."/>
            <person name="Hibbett D.S."/>
            <person name="Martin F."/>
        </authorList>
    </citation>
    <scope>NUCLEOTIDE SEQUENCE [LARGE SCALE GENOMIC DNA]</scope>
    <source>
        <strain evidence="2 3">Koide BX008</strain>
    </source>
</reference>
<dbReference type="EMBL" id="KN818231">
    <property type="protein sequence ID" value="KIL67455.1"/>
    <property type="molecule type" value="Genomic_DNA"/>
</dbReference>
<dbReference type="AlphaFoldDB" id="A0A0C2SVJ7"/>
<evidence type="ECO:0000313" key="2">
    <source>
        <dbReference type="EMBL" id="KIL67455.1"/>
    </source>
</evidence>
<dbReference type="HOGENOM" id="CLU_1874912_0_0_1"/>
<protein>
    <submittedName>
        <fullName evidence="2">Uncharacterized protein</fullName>
    </submittedName>
</protein>
<dbReference type="Proteomes" id="UP000054549">
    <property type="component" value="Unassembled WGS sequence"/>
</dbReference>
<keyword evidence="3" id="KW-1185">Reference proteome</keyword>
<sequence length="136" mass="14976">MDSAHDESNSSFLSDVLDFVSRELNQFVANATGAPVATEPDTQRRRETRSKRPSELQRVKSISSHSSTSDSLPLHPERCYSAVAKHLGQSHVLHKFAPRLSCNQLEPVSSEFCVSPKTSHDNAWCLASEVANVRAA</sequence>
<organism evidence="2 3">
    <name type="scientific">Amanita muscaria (strain Koide BX008)</name>
    <dbReference type="NCBI Taxonomy" id="946122"/>
    <lineage>
        <taxon>Eukaryota</taxon>
        <taxon>Fungi</taxon>
        <taxon>Dikarya</taxon>
        <taxon>Basidiomycota</taxon>
        <taxon>Agaricomycotina</taxon>
        <taxon>Agaricomycetes</taxon>
        <taxon>Agaricomycetidae</taxon>
        <taxon>Agaricales</taxon>
        <taxon>Pluteineae</taxon>
        <taxon>Amanitaceae</taxon>
        <taxon>Amanita</taxon>
    </lineage>
</organism>
<accession>A0A0C2SVJ7</accession>
<evidence type="ECO:0000256" key="1">
    <source>
        <dbReference type="SAM" id="MobiDB-lite"/>
    </source>
</evidence>
<feature type="region of interest" description="Disordered" evidence="1">
    <location>
        <begin position="30"/>
        <end position="74"/>
    </location>
</feature>
<proteinExistence type="predicted"/>
<name>A0A0C2SVJ7_AMAMK</name>